<dbReference type="PANTHER" id="PTHR23294:SF0">
    <property type="entry name" value="UNC93-LIKE PROTEIN MFSD11"/>
    <property type="match status" value="1"/>
</dbReference>
<name>A0ABD2P3N8_9CUCU</name>
<feature type="transmembrane region" description="Helical" evidence="9">
    <location>
        <begin position="6"/>
        <end position="29"/>
    </location>
</feature>
<dbReference type="InterPro" id="IPR051617">
    <property type="entry name" value="UNC-93-like_regulator"/>
</dbReference>
<evidence type="ECO:0000256" key="2">
    <source>
        <dbReference type="ARBA" id="ARBA00009172"/>
    </source>
</evidence>
<evidence type="ECO:0000256" key="6">
    <source>
        <dbReference type="ARBA" id="ARBA00023180"/>
    </source>
</evidence>
<evidence type="ECO:0000256" key="9">
    <source>
        <dbReference type="SAM" id="Phobius"/>
    </source>
</evidence>
<sequence length="441" mass="48162">MDKGYLNVWFLSVAFMLLFTGFQCLGIIMKTILEGFKLENVNFYADGYLCMALIYISFAIANWFAPSVISLIGPKITMIVGDICYMGYMACFLYPIEIVLYIISVILGIGAALIWTAQGNYLVINTPKEKMPRNSGVFWAMLQLSMIFGNTLIFFLFAGQESIGSKVRILVVFILLGIMGFSLLVFIFLPRSVRHDAISSDAEEKPGPIEVLKGAGTLFKTKHILILCVTFIYSGLELAFFSGVYVSCVGFTLKLPNSKRLIGLTGIFIGIGEVIGGITFGILGAYTAKIGRSTIVIFGLILHVLSFALIFINLPNNSPFGNTSDDAIISSSPVIAVACGFTLGLGDACFNTQFYTALGSTYQNNSASAFAIFKFIQNVGAFAGFLYSTHLILYGNLILLTGFALLGTICFIIAEKIEVNEDEVIKYKMKSKNQEPSNSAK</sequence>
<keyword evidence="11" id="KW-1185">Reference proteome</keyword>
<dbReference type="PANTHER" id="PTHR23294">
    <property type="entry name" value="ET TRANSLATION PRODUCT-RELATED"/>
    <property type="match status" value="1"/>
</dbReference>
<comment type="caution">
    <text evidence="10">The sequence shown here is derived from an EMBL/GenBank/DDBJ whole genome shotgun (WGS) entry which is preliminary data.</text>
</comment>
<evidence type="ECO:0000256" key="7">
    <source>
        <dbReference type="ARBA" id="ARBA00040302"/>
    </source>
</evidence>
<feature type="transmembrane region" description="Helical" evidence="9">
    <location>
        <begin position="261"/>
        <end position="283"/>
    </location>
</feature>
<feature type="transmembrane region" description="Helical" evidence="9">
    <location>
        <begin position="98"/>
        <end position="117"/>
    </location>
</feature>
<organism evidence="10 11">
    <name type="scientific">Cryptolaemus montrouzieri</name>
    <dbReference type="NCBI Taxonomy" id="559131"/>
    <lineage>
        <taxon>Eukaryota</taxon>
        <taxon>Metazoa</taxon>
        <taxon>Ecdysozoa</taxon>
        <taxon>Arthropoda</taxon>
        <taxon>Hexapoda</taxon>
        <taxon>Insecta</taxon>
        <taxon>Pterygota</taxon>
        <taxon>Neoptera</taxon>
        <taxon>Endopterygota</taxon>
        <taxon>Coleoptera</taxon>
        <taxon>Polyphaga</taxon>
        <taxon>Cucujiformia</taxon>
        <taxon>Coccinelloidea</taxon>
        <taxon>Coccinellidae</taxon>
        <taxon>Scymninae</taxon>
        <taxon>Scymnini</taxon>
        <taxon>Cryptolaemus</taxon>
    </lineage>
</organism>
<comment type="similarity">
    <text evidence="2">Belongs to the unc-93 family.</text>
</comment>
<dbReference type="AlphaFoldDB" id="A0ABD2P3N8"/>
<reference evidence="10 11" key="1">
    <citation type="journal article" date="2021" name="BMC Biol.">
        <title>Horizontally acquired antibacterial genes associated with adaptive radiation of ladybird beetles.</title>
        <authorList>
            <person name="Li H.S."/>
            <person name="Tang X.F."/>
            <person name="Huang Y.H."/>
            <person name="Xu Z.Y."/>
            <person name="Chen M.L."/>
            <person name="Du X.Y."/>
            <person name="Qiu B.Y."/>
            <person name="Chen P.T."/>
            <person name="Zhang W."/>
            <person name="Slipinski A."/>
            <person name="Escalona H.E."/>
            <person name="Waterhouse R.M."/>
            <person name="Zwick A."/>
            <person name="Pang H."/>
        </authorList>
    </citation>
    <scope>NUCLEOTIDE SEQUENCE [LARGE SCALE GENOMIC DNA]</scope>
    <source>
        <strain evidence="10">SYSU2018</strain>
    </source>
</reference>
<evidence type="ECO:0000256" key="8">
    <source>
        <dbReference type="ARBA" id="ARBA00041910"/>
    </source>
</evidence>
<dbReference type="Proteomes" id="UP001516400">
    <property type="component" value="Unassembled WGS sequence"/>
</dbReference>
<feature type="transmembrane region" description="Helical" evidence="9">
    <location>
        <begin position="224"/>
        <end position="249"/>
    </location>
</feature>
<dbReference type="InterPro" id="IPR010291">
    <property type="entry name" value="Ion_channel_UNC-93"/>
</dbReference>
<comment type="subcellular location">
    <subcellularLocation>
        <location evidence="1">Membrane</location>
        <topology evidence="1">Multi-pass membrane protein</topology>
    </subcellularLocation>
</comment>
<evidence type="ECO:0000256" key="1">
    <source>
        <dbReference type="ARBA" id="ARBA00004141"/>
    </source>
</evidence>
<dbReference type="InterPro" id="IPR036259">
    <property type="entry name" value="MFS_trans_sf"/>
</dbReference>
<dbReference type="EMBL" id="JABFTP020000165">
    <property type="protein sequence ID" value="KAL3285309.1"/>
    <property type="molecule type" value="Genomic_DNA"/>
</dbReference>
<feature type="transmembrane region" description="Helical" evidence="9">
    <location>
        <begin position="41"/>
        <end position="65"/>
    </location>
</feature>
<accession>A0ABD2P3N8</accession>
<feature type="transmembrane region" description="Helical" evidence="9">
    <location>
        <begin position="394"/>
        <end position="414"/>
    </location>
</feature>
<feature type="transmembrane region" description="Helical" evidence="9">
    <location>
        <begin position="137"/>
        <end position="157"/>
    </location>
</feature>
<dbReference type="SUPFAM" id="SSF103473">
    <property type="entry name" value="MFS general substrate transporter"/>
    <property type="match status" value="1"/>
</dbReference>
<evidence type="ECO:0000256" key="4">
    <source>
        <dbReference type="ARBA" id="ARBA00022989"/>
    </source>
</evidence>
<keyword evidence="4 9" id="KW-1133">Transmembrane helix</keyword>
<dbReference type="Gene3D" id="1.20.1250.20">
    <property type="entry name" value="MFS general substrate transporter like domains"/>
    <property type="match status" value="1"/>
</dbReference>
<evidence type="ECO:0000256" key="3">
    <source>
        <dbReference type="ARBA" id="ARBA00022692"/>
    </source>
</evidence>
<evidence type="ECO:0000313" key="10">
    <source>
        <dbReference type="EMBL" id="KAL3285309.1"/>
    </source>
</evidence>
<keyword evidence="5 9" id="KW-0472">Membrane</keyword>
<feature type="transmembrane region" description="Helical" evidence="9">
    <location>
        <begin position="169"/>
        <end position="189"/>
    </location>
</feature>
<feature type="transmembrane region" description="Helical" evidence="9">
    <location>
        <begin position="327"/>
        <end position="346"/>
    </location>
</feature>
<protein>
    <recommendedName>
        <fullName evidence="7">UNC93-like protein MFSD11</fullName>
    </recommendedName>
    <alternativeName>
        <fullName evidence="8">Major facilitator superfamily domain-containing protein 11</fullName>
    </alternativeName>
</protein>
<gene>
    <name evidence="10" type="ORF">HHI36_019418</name>
</gene>
<evidence type="ECO:0000313" key="11">
    <source>
        <dbReference type="Proteomes" id="UP001516400"/>
    </source>
</evidence>
<dbReference type="Pfam" id="PF05978">
    <property type="entry name" value="UNC-93"/>
    <property type="match status" value="1"/>
</dbReference>
<keyword evidence="6" id="KW-0325">Glycoprotein</keyword>
<proteinExistence type="inferred from homology"/>
<feature type="transmembrane region" description="Helical" evidence="9">
    <location>
        <begin position="366"/>
        <end position="387"/>
    </location>
</feature>
<evidence type="ECO:0000256" key="5">
    <source>
        <dbReference type="ARBA" id="ARBA00023136"/>
    </source>
</evidence>
<dbReference type="GO" id="GO:0016020">
    <property type="term" value="C:membrane"/>
    <property type="evidence" value="ECO:0007669"/>
    <property type="project" value="UniProtKB-SubCell"/>
</dbReference>
<feature type="transmembrane region" description="Helical" evidence="9">
    <location>
        <begin position="295"/>
        <end position="315"/>
    </location>
</feature>
<feature type="transmembrane region" description="Helical" evidence="9">
    <location>
        <begin position="71"/>
        <end position="91"/>
    </location>
</feature>
<keyword evidence="3 9" id="KW-0812">Transmembrane</keyword>